<keyword evidence="2" id="KW-1185">Reference proteome</keyword>
<dbReference type="Proteomes" id="UP000199529">
    <property type="component" value="Unassembled WGS sequence"/>
</dbReference>
<gene>
    <name evidence="1" type="ORF">SAMN05216215_1003319</name>
</gene>
<dbReference type="EMBL" id="FNOK01000003">
    <property type="protein sequence ID" value="SDW50801.1"/>
    <property type="molecule type" value="Genomic_DNA"/>
</dbReference>
<evidence type="ECO:0000313" key="1">
    <source>
        <dbReference type="EMBL" id="SDW50801.1"/>
    </source>
</evidence>
<evidence type="ECO:0000313" key="2">
    <source>
        <dbReference type="Proteomes" id="UP000199529"/>
    </source>
</evidence>
<dbReference type="AlphaFoldDB" id="A0A1H2U418"/>
<proteinExistence type="predicted"/>
<protein>
    <submittedName>
        <fullName evidence="1">Uncharacterized protein</fullName>
    </submittedName>
</protein>
<name>A0A1H2U418_9PSEU</name>
<reference evidence="2" key="1">
    <citation type="submission" date="2016-10" db="EMBL/GenBank/DDBJ databases">
        <authorList>
            <person name="Varghese N."/>
            <person name="Submissions S."/>
        </authorList>
    </citation>
    <scope>NUCLEOTIDE SEQUENCE [LARGE SCALE GENOMIC DNA]</scope>
    <source>
        <strain evidence="2">CGMCC 4.3530</strain>
    </source>
</reference>
<organism evidence="1 2">
    <name type="scientific">Saccharopolyspora shandongensis</name>
    <dbReference type="NCBI Taxonomy" id="418495"/>
    <lineage>
        <taxon>Bacteria</taxon>
        <taxon>Bacillati</taxon>
        <taxon>Actinomycetota</taxon>
        <taxon>Actinomycetes</taxon>
        <taxon>Pseudonocardiales</taxon>
        <taxon>Pseudonocardiaceae</taxon>
        <taxon>Saccharopolyspora</taxon>
    </lineage>
</organism>
<sequence length="38" mass="4117">MHSAELLRQVAVEFETGHWSRLATSAVTATAAFIGFLP</sequence>
<accession>A0A1H2U418</accession>